<dbReference type="AlphaFoldDB" id="M5TTY7"/>
<evidence type="ECO:0000313" key="1">
    <source>
        <dbReference type="EMBL" id="EMI52524.1"/>
    </source>
</evidence>
<dbReference type="RefSeq" id="WP_008687567.1">
    <property type="nucleotide sequence ID" value="NZ_ANOH01000428.1"/>
</dbReference>
<protein>
    <submittedName>
        <fullName evidence="1">Uncharacterized protein</fullName>
    </submittedName>
</protein>
<reference evidence="1 2" key="1">
    <citation type="journal article" date="2013" name="Mar. Genomics">
        <title>Expression of sulfatases in Rhodopirellula baltica and the diversity of sulfatases in the genus Rhodopirellula.</title>
        <authorList>
            <person name="Wegner C.E."/>
            <person name="Richter-Heitmann T."/>
            <person name="Klindworth A."/>
            <person name="Klockow C."/>
            <person name="Richter M."/>
            <person name="Achstetter T."/>
            <person name="Glockner F.O."/>
            <person name="Harder J."/>
        </authorList>
    </citation>
    <scope>NUCLEOTIDE SEQUENCE [LARGE SCALE GENOMIC DNA]</scope>
    <source>
        <strain evidence="1 2">SM41</strain>
    </source>
</reference>
<evidence type="ECO:0000313" key="2">
    <source>
        <dbReference type="Proteomes" id="UP000011885"/>
    </source>
</evidence>
<dbReference type="Proteomes" id="UP000011885">
    <property type="component" value="Unassembled WGS sequence"/>
</dbReference>
<proteinExistence type="predicted"/>
<organism evidence="1 2">
    <name type="scientific">Rhodopirellula sallentina SM41</name>
    <dbReference type="NCBI Taxonomy" id="1263870"/>
    <lineage>
        <taxon>Bacteria</taxon>
        <taxon>Pseudomonadati</taxon>
        <taxon>Planctomycetota</taxon>
        <taxon>Planctomycetia</taxon>
        <taxon>Pirellulales</taxon>
        <taxon>Pirellulaceae</taxon>
        <taxon>Rhodopirellula</taxon>
    </lineage>
</organism>
<dbReference type="OrthoDB" id="275004at2"/>
<dbReference type="EMBL" id="ANOH01000428">
    <property type="protein sequence ID" value="EMI52524.1"/>
    <property type="molecule type" value="Genomic_DNA"/>
</dbReference>
<sequence>MRTLISKLNVIRATRVSGILCNGFVGMVSRITTLTERLADTSWRAYAAHHAERPEMFWKPLHASVGSIPAVIGREKHSAFSRGTDLTCPSQSRCWGYPQSMEFKGRSVLRTRMPANSTGTGFHAAG</sequence>
<accession>M5TTY7</accession>
<name>M5TTY7_9BACT</name>
<comment type="caution">
    <text evidence="1">The sequence shown here is derived from an EMBL/GenBank/DDBJ whole genome shotgun (WGS) entry which is preliminary data.</text>
</comment>
<keyword evidence="2" id="KW-1185">Reference proteome</keyword>
<gene>
    <name evidence="1" type="ORF">RSSM_06079</name>
</gene>
<dbReference type="PATRIC" id="fig|1263870.3.peg.6438"/>